<keyword evidence="5" id="KW-0808">Transferase</keyword>
<keyword evidence="8" id="KW-1133">Transmembrane helix</keyword>
<reference evidence="12" key="1">
    <citation type="journal article" date="2022" name="Int. J. Syst. Evol. Microbiol.">
        <title>Anaeromyxobacter oryzae sp. nov., Anaeromyxobacter diazotrophicus sp. nov. and Anaeromyxobacter paludicola sp. nov., isolated from paddy soils.</title>
        <authorList>
            <person name="Itoh H."/>
            <person name="Xu Z."/>
            <person name="Mise K."/>
            <person name="Masuda Y."/>
            <person name="Ushijima N."/>
            <person name="Hayakawa C."/>
            <person name="Shiratori Y."/>
            <person name="Senoo K."/>
        </authorList>
    </citation>
    <scope>NUCLEOTIDE SEQUENCE [LARGE SCALE GENOMIC DNA]</scope>
    <source>
        <strain evidence="12">Red232</strain>
    </source>
</reference>
<feature type="transmembrane region" description="Helical" evidence="8">
    <location>
        <begin position="223"/>
        <end position="243"/>
    </location>
</feature>
<feature type="transmembrane region" description="Helical" evidence="8">
    <location>
        <begin position="43"/>
        <end position="61"/>
    </location>
</feature>
<dbReference type="Gene3D" id="3.30.565.10">
    <property type="entry name" value="Histidine kinase-like ATPase, C-terminal domain"/>
    <property type="match status" value="1"/>
</dbReference>
<dbReference type="Pfam" id="PF00672">
    <property type="entry name" value="HAMP"/>
    <property type="match status" value="1"/>
</dbReference>
<name>A0ABM7X521_9BACT</name>
<dbReference type="PANTHER" id="PTHR43065:SF42">
    <property type="entry name" value="TWO-COMPONENT SENSOR PPRA"/>
    <property type="match status" value="1"/>
</dbReference>
<dbReference type="InterPro" id="IPR005467">
    <property type="entry name" value="His_kinase_dom"/>
</dbReference>
<dbReference type="EC" id="2.7.13.3" evidence="3"/>
<dbReference type="InterPro" id="IPR004358">
    <property type="entry name" value="Sig_transdc_His_kin-like_C"/>
</dbReference>
<dbReference type="InterPro" id="IPR003594">
    <property type="entry name" value="HATPase_dom"/>
</dbReference>
<dbReference type="RefSeq" id="WP_248357351.1">
    <property type="nucleotide sequence ID" value="NZ_AP025591.1"/>
</dbReference>
<protein>
    <recommendedName>
        <fullName evidence="3">histidine kinase</fullName>
        <ecNumber evidence="3">2.7.13.3</ecNumber>
    </recommendedName>
</protein>
<sequence length="565" mass="61768">MVEPVRSPEEQRALARLASAIVPSSLGAIGFELPWRQRLSTKLYALVAAVAMGTVAAFFLAEIAVQRHLVDQVVDESDLLSQTVRNALHRAMLQDRRGDAYLIMQDIARQPGIERIRMLDGDGRVTFSTVPGDVGAQVDRKAEGCSGCHADGEPLRHVDAKVRSRVFVGQGHRVLGIVTPLYNEDSCATASCHAHPPDRKVLGVIDLDVSLARLDAQTQGFRWRSIGAAAAAAGILALFVWLFTRHFLMRPVAALVQATRRVARDQLELEIPVTWSGELGILAASFNDMTRSLRTTKRELDRLMSNLEHQVEERTAALRAAQDQLVRTEKLTSLGKLSASIAHEINNPLAGILTFAKLIVRTLDQGTPDEATRKVLVKNLLLVQRETERCSAIVRNLLDFARERPITLKDTDVNAVVDEGLQLLSNQIHIQNVTLEKRLGTVPPVLGDFGQLRQACVNVVMNACEAMGRGGRLSIETGLVEDGRWVELAFTDTGPGIPPDHLSKIFDPFFTTKERGTGLGLSVVYGIVERHGGRIEIQSEPGKGTRVAIRIPPKSDARAAGGKAQ</sequence>
<comment type="subcellular location">
    <subcellularLocation>
        <location evidence="2">Membrane</location>
    </subcellularLocation>
</comment>
<dbReference type="SMART" id="SM00387">
    <property type="entry name" value="HATPase_c"/>
    <property type="match status" value="1"/>
</dbReference>
<proteinExistence type="predicted"/>
<evidence type="ECO:0000256" key="2">
    <source>
        <dbReference type="ARBA" id="ARBA00004370"/>
    </source>
</evidence>
<dbReference type="PROSITE" id="PS50109">
    <property type="entry name" value="HIS_KIN"/>
    <property type="match status" value="1"/>
</dbReference>
<dbReference type="SUPFAM" id="SSF158472">
    <property type="entry name" value="HAMP domain-like"/>
    <property type="match status" value="1"/>
</dbReference>
<dbReference type="GO" id="GO:0016301">
    <property type="term" value="F:kinase activity"/>
    <property type="evidence" value="ECO:0007669"/>
    <property type="project" value="UniProtKB-KW"/>
</dbReference>
<dbReference type="InterPro" id="IPR036890">
    <property type="entry name" value="HATPase_C_sf"/>
</dbReference>
<keyword evidence="7" id="KW-0175">Coiled coil</keyword>
<feature type="domain" description="HAMP" evidence="10">
    <location>
        <begin position="246"/>
        <end position="298"/>
    </location>
</feature>
<dbReference type="InterPro" id="IPR036097">
    <property type="entry name" value="HisK_dim/P_sf"/>
</dbReference>
<evidence type="ECO:0000256" key="7">
    <source>
        <dbReference type="SAM" id="Coils"/>
    </source>
</evidence>
<dbReference type="Pfam" id="PF02518">
    <property type="entry name" value="HATPase_c"/>
    <property type="match status" value="1"/>
</dbReference>
<evidence type="ECO:0000259" key="10">
    <source>
        <dbReference type="PROSITE" id="PS50885"/>
    </source>
</evidence>
<evidence type="ECO:0000313" key="11">
    <source>
        <dbReference type="EMBL" id="BDG06877.1"/>
    </source>
</evidence>
<dbReference type="Proteomes" id="UP001162891">
    <property type="component" value="Chromosome"/>
</dbReference>
<dbReference type="SMART" id="SM00304">
    <property type="entry name" value="HAMP"/>
    <property type="match status" value="1"/>
</dbReference>
<comment type="catalytic activity">
    <reaction evidence="1">
        <text>ATP + protein L-histidine = ADP + protein N-phospho-L-histidine.</text>
        <dbReference type="EC" id="2.7.13.3"/>
    </reaction>
</comment>
<keyword evidence="8" id="KW-0472">Membrane</keyword>
<dbReference type="InterPro" id="IPR003661">
    <property type="entry name" value="HisK_dim/P_dom"/>
</dbReference>
<evidence type="ECO:0000313" key="12">
    <source>
        <dbReference type="Proteomes" id="UP001162891"/>
    </source>
</evidence>
<dbReference type="PRINTS" id="PR00344">
    <property type="entry name" value="BCTRLSENSOR"/>
</dbReference>
<dbReference type="Gene3D" id="3.30.450.290">
    <property type="match status" value="1"/>
</dbReference>
<gene>
    <name evidence="11" type="ORF">AMOR_58730</name>
</gene>
<dbReference type="PANTHER" id="PTHR43065">
    <property type="entry name" value="SENSOR HISTIDINE KINASE"/>
    <property type="match status" value="1"/>
</dbReference>
<keyword evidence="4" id="KW-0597">Phosphoprotein</keyword>
<dbReference type="InterPro" id="IPR003660">
    <property type="entry name" value="HAMP_dom"/>
</dbReference>
<keyword evidence="8" id="KW-0812">Transmembrane</keyword>
<evidence type="ECO:0000256" key="8">
    <source>
        <dbReference type="SAM" id="Phobius"/>
    </source>
</evidence>
<feature type="domain" description="Histidine kinase" evidence="9">
    <location>
        <begin position="340"/>
        <end position="555"/>
    </location>
</feature>
<evidence type="ECO:0000256" key="4">
    <source>
        <dbReference type="ARBA" id="ARBA00022553"/>
    </source>
</evidence>
<dbReference type="Gene3D" id="1.10.287.130">
    <property type="match status" value="1"/>
</dbReference>
<dbReference type="Pfam" id="PF00512">
    <property type="entry name" value="HisKA"/>
    <property type="match status" value="1"/>
</dbReference>
<dbReference type="PROSITE" id="PS50885">
    <property type="entry name" value="HAMP"/>
    <property type="match status" value="1"/>
</dbReference>
<evidence type="ECO:0000256" key="6">
    <source>
        <dbReference type="ARBA" id="ARBA00022777"/>
    </source>
</evidence>
<evidence type="ECO:0000256" key="1">
    <source>
        <dbReference type="ARBA" id="ARBA00000085"/>
    </source>
</evidence>
<dbReference type="SUPFAM" id="SSF47384">
    <property type="entry name" value="Homodimeric domain of signal transducing histidine kinase"/>
    <property type="match status" value="1"/>
</dbReference>
<evidence type="ECO:0000256" key="5">
    <source>
        <dbReference type="ARBA" id="ARBA00022679"/>
    </source>
</evidence>
<keyword evidence="6 11" id="KW-0418">Kinase</keyword>
<dbReference type="SMART" id="SM00388">
    <property type="entry name" value="HisKA"/>
    <property type="match status" value="1"/>
</dbReference>
<evidence type="ECO:0000256" key="3">
    <source>
        <dbReference type="ARBA" id="ARBA00012438"/>
    </source>
</evidence>
<dbReference type="Gene3D" id="6.10.340.10">
    <property type="match status" value="1"/>
</dbReference>
<feature type="transmembrane region" description="Helical" evidence="8">
    <location>
        <begin position="13"/>
        <end position="31"/>
    </location>
</feature>
<dbReference type="CDD" id="cd06225">
    <property type="entry name" value="HAMP"/>
    <property type="match status" value="1"/>
</dbReference>
<dbReference type="SUPFAM" id="SSF55874">
    <property type="entry name" value="ATPase domain of HSP90 chaperone/DNA topoisomerase II/histidine kinase"/>
    <property type="match status" value="1"/>
</dbReference>
<dbReference type="EMBL" id="AP025591">
    <property type="protein sequence ID" value="BDG06877.1"/>
    <property type="molecule type" value="Genomic_DNA"/>
</dbReference>
<organism evidence="11 12">
    <name type="scientific">Anaeromyxobacter oryzae</name>
    <dbReference type="NCBI Taxonomy" id="2918170"/>
    <lineage>
        <taxon>Bacteria</taxon>
        <taxon>Pseudomonadati</taxon>
        <taxon>Myxococcota</taxon>
        <taxon>Myxococcia</taxon>
        <taxon>Myxococcales</taxon>
        <taxon>Cystobacterineae</taxon>
        <taxon>Anaeromyxobacteraceae</taxon>
        <taxon>Anaeromyxobacter</taxon>
    </lineage>
</organism>
<accession>A0ABM7X521</accession>
<evidence type="ECO:0000259" key="9">
    <source>
        <dbReference type="PROSITE" id="PS50109"/>
    </source>
</evidence>
<feature type="coiled-coil region" evidence="7">
    <location>
        <begin position="293"/>
        <end position="324"/>
    </location>
</feature>
<keyword evidence="12" id="KW-1185">Reference proteome</keyword>
<dbReference type="CDD" id="cd00082">
    <property type="entry name" value="HisKA"/>
    <property type="match status" value="1"/>
</dbReference>
<dbReference type="CDD" id="cd18773">
    <property type="entry name" value="PDC1_HK_sensor"/>
    <property type="match status" value="1"/>
</dbReference>